<reference evidence="2 3" key="1">
    <citation type="submission" date="2014-07" db="EMBL/GenBank/DDBJ databases">
        <title>Genome of Chryseobacterium luteum DSM 18605.</title>
        <authorList>
            <person name="Stropko S.J."/>
            <person name="Pipes S.E."/>
            <person name="Newman J.D."/>
        </authorList>
    </citation>
    <scope>NUCLEOTIDE SEQUENCE [LARGE SCALE GENOMIC DNA]</scope>
    <source>
        <strain evidence="2 3">DSM 18605</strain>
    </source>
</reference>
<dbReference type="Pfam" id="PF00078">
    <property type="entry name" value="RVT_1"/>
    <property type="match status" value="1"/>
</dbReference>
<keyword evidence="3" id="KW-1185">Reference proteome</keyword>
<dbReference type="InterPro" id="IPR043502">
    <property type="entry name" value="DNA/RNA_pol_sf"/>
</dbReference>
<evidence type="ECO:0000259" key="1">
    <source>
        <dbReference type="PROSITE" id="PS50878"/>
    </source>
</evidence>
<dbReference type="eggNOG" id="COG3344">
    <property type="taxonomic scope" value="Bacteria"/>
</dbReference>
<dbReference type="SUPFAM" id="SSF56672">
    <property type="entry name" value="DNA/RNA polymerases"/>
    <property type="match status" value="1"/>
</dbReference>
<dbReference type="RefSeq" id="WP_034704146.1">
    <property type="nucleotide sequence ID" value="NZ_JPRO01000006.1"/>
</dbReference>
<dbReference type="EMBL" id="JPRO01000006">
    <property type="protein sequence ID" value="KFF07657.1"/>
    <property type="molecule type" value="Genomic_DNA"/>
</dbReference>
<gene>
    <name evidence="2" type="ORF">IX38_09590</name>
</gene>
<dbReference type="InterPro" id="IPR000477">
    <property type="entry name" value="RT_dom"/>
</dbReference>
<dbReference type="AlphaFoldDB" id="A0A085ZT93"/>
<feature type="domain" description="Reverse transcriptase" evidence="1">
    <location>
        <begin position="116"/>
        <end position="427"/>
    </location>
</feature>
<sequence>MKNEKKKLEKPEWFKVKGYLHLTPNINSKFPNWITIANQIKNPNYISKYCFFPLIHNIILERRYKHVKQYNKFGVEIKDADGNTYKKRSHKEYNPKLGTYQSTAKARPIHYASHKDSLIFSYYSHLLNEGYKKILTSNTELDKSVTAYRKIVKIDEVTQKEIGKSTIDFAFEIFEEIKNRAKDKDIAVLAFDIEKFFSSLNHQKLKEKWNEVMQYDSNFSCVDLNKDHFRVYKATTDFSYVLLDDLRVSKKHLNGKKAGFNESKLAHIRKKEGFKCFFESNQDFRNQIRQKKLKVYKNPFWDKDKKIKKGIPQGLPISATLANIYLLDFDRIIIEKLVSSKMCYYRRYSDDIIIICNPDEIELVKEIVEKEMQNNLVSISKEKTETFIFKHIEKKLVSHKLAKKYIDQKEVNIEIPYSPLKYLGFEFRGYNINIKSANISKFYRKLINVVKRRARRAKFAKAKDPFNPKTIFINQIKKLYNSHNKKFDKDSYNKKQRRKKYNLKYNSKKGFFEINHISSKKTKRQSNYSRYVERSSDIMNELGIKKQIRKQKNVLFRAINKHLNKS</sequence>
<dbReference type="STRING" id="421531.IX38_09590"/>
<comment type="caution">
    <text evidence="2">The sequence shown here is derived from an EMBL/GenBank/DDBJ whole genome shotgun (WGS) entry which is preliminary data.</text>
</comment>
<organism evidence="2 3">
    <name type="scientific">Chryseobacterium luteum</name>
    <dbReference type="NCBI Taxonomy" id="421531"/>
    <lineage>
        <taxon>Bacteria</taxon>
        <taxon>Pseudomonadati</taxon>
        <taxon>Bacteroidota</taxon>
        <taxon>Flavobacteriia</taxon>
        <taxon>Flavobacteriales</taxon>
        <taxon>Weeksellaceae</taxon>
        <taxon>Chryseobacterium group</taxon>
        <taxon>Chryseobacterium</taxon>
    </lineage>
</organism>
<evidence type="ECO:0000313" key="3">
    <source>
        <dbReference type="Proteomes" id="UP000028703"/>
    </source>
</evidence>
<evidence type="ECO:0000313" key="2">
    <source>
        <dbReference type="EMBL" id="KFF07657.1"/>
    </source>
</evidence>
<proteinExistence type="predicted"/>
<accession>A0A085ZT93</accession>
<dbReference type="PROSITE" id="PS50878">
    <property type="entry name" value="RT_POL"/>
    <property type="match status" value="1"/>
</dbReference>
<dbReference type="Proteomes" id="UP000028703">
    <property type="component" value="Unassembled WGS sequence"/>
</dbReference>
<name>A0A085ZT93_9FLAO</name>
<protein>
    <recommendedName>
        <fullName evidence="1">Reverse transcriptase domain-containing protein</fullName>
    </recommendedName>
</protein>